<dbReference type="SUPFAM" id="SSF55658">
    <property type="entry name" value="L9 N-domain-like"/>
    <property type="match status" value="1"/>
</dbReference>
<dbReference type="SMART" id="SM00100">
    <property type="entry name" value="cNMP"/>
    <property type="match status" value="1"/>
</dbReference>
<dbReference type="Pfam" id="PF00027">
    <property type="entry name" value="cNMP_binding"/>
    <property type="match status" value="1"/>
</dbReference>
<evidence type="ECO:0000313" key="4">
    <source>
        <dbReference type="Proteomes" id="UP001515480"/>
    </source>
</evidence>
<dbReference type="GO" id="GO:0030552">
    <property type="term" value="F:cAMP binding"/>
    <property type="evidence" value="ECO:0007669"/>
    <property type="project" value="TreeGrafter"/>
</dbReference>
<dbReference type="GO" id="GO:0005952">
    <property type="term" value="C:cAMP-dependent protein kinase complex"/>
    <property type="evidence" value="ECO:0007669"/>
    <property type="project" value="InterPro"/>
</dbReference>
<dbReference type="PROSITE" id="PS50042">
    <property type="entry name" value="CNMP_BINDING_3"/>
    <property type="match status" value="1"/>
</dbReference>
<dbReference type="AlphaFoldDB" id="A0AB34JJJ8"/>
<dbReference type="InterPro" id="IPR011320">
    <property type="entry name" value="RNase_H1_N"/>
</dbReference>
<dbReference type="InterPro" id="IPR018488">
    <property type="entry name" value="cNMP-bd_CS"/>
</dbReference>
<gene>
    <name evidence="3" type="ORF">AB1Y20_022634</name>
</gene>
<keyword evidence="4" id="KW-1185">Reference proteome</keyword>
<dbReference type="Pfam" id="PF01693">
    <property type="entry name" value="Cauli_VI"/>
    <property type="match status" value="1"/>
</dbReference>
<dbReference type="InterPro" id="IPR009027">
    <property type="entry name" value="Ribosomal_bL9/RNase_H1_N"/>
</dbReference>
<reference evidence="3 4" key="1">
    <citation type="journal article" date="2024" name="Science">
        <title>Giant polyketide synthase enzymes in the biosynthesis of giant marine polyether toxins.</title>
        <authorList>
            <person name="Fallon T.R."/>
            <person name="Shende V.V."/>
            <person name="Wierzbicki I.H."/>
            <person name="Pendleton A.L."/>
            <person name="Watervoot N.F."/>
            <person name="Auber R.P."/>
            <person name="Gonzalez D.J."/>
            <person name="Wisecaver J.H."/>
            <person name="Moore B.S."/>
        </authorList>
    </citation>
    <scope>NUCLEOTIDE SEQUENCE [LARGE SCALE GENOMIC DNA]</scope>
    <source>
        <strain evidence="3 4">12B1</strain>
    </source>
</reference>
<dbReference type="PANTHER" id="PTHR11635:SF152">
    <property type="entry name" value="CAMP-DEPENDENT PROTEIN KINASE TYPE I REGULATORY SUBUNIT-RELATED"/>
    <property type="match status" value="1"/>
</dbReference>
<dbReference type="Gene3D" id="1.10.238.10">
    <property type="entry name" value="EF-hand"/>
    <property type="match status" value="1"/>
</dbReference>
<dbReference type="InterPro" id="IPR014710">
    <property type="entry name" value="RmlC-like_jellyroll"/>
</dbReference>
<evidence type="ECO:0000259" key="2">
    <source>
        <dbReference type="PROSITE" id="PS50042"/>
    </source>
</evidence>
<organism evidence="3 4">
    <name type="scientific">Prymnesium parvum</name>
    <name type="common">Toxic golden alga</name>
    <dbReference type="NCBI Taxonomy" id="97485"/>
    <lineage>
        <taxon>Eukaryota</taxon>
        <taxon>Haptista</taxon>
        <taxon>Haptophyta</taxon>
        <taxon>Prymnesiophyceae</taxon>
        <taxon>Prymnesiales</taxon>
        <taxon>Prymnesiaceae</taxon>
        <taxon>Prymnesium</taxon>
    </lineage>
</organism>
<dbReference type="PROSITE" id="PS00889">
    <property type="entry name" value="CNMP_BINDING_2"/>
    <property type="match status" value="1"/>
</dbReference>
<feature type="region of interest" description="Disordered" evidence="1">
    <location>
        <begin position="151"/>
        <end position="186"/>
    </location>
</feature>
<accession>A0AB34JJJ8</accession>
<dbReference type="Gene3D" id="2.60.120.10">
    <property type="entry name" value="Jelly Rolls"/>
    <property type="match status" value="1"/>
</dbReference>
<dbReference type="SUPFAM" id="SSF51206">
    <property type="entry name" value="cAMP-binding domain-like"/>
    <property type="match status" value="1"/>
</dbReference>
<dbReference type="InterPro" id="IPR037056">
    <property type="entry name" value="RNase_H1_N_sf"/>
</dbReference>
<feature type="compositionally biased region" description="Low complexity" evidence="1">
    <location>
        <begin position="169"/>
        <end position="178"/>
    </location>
</feature>
<dbReference type="PANTHER" id="PTHR11635">
    <property type="entry name" value="CAMP-DEPENDENT PROTEIN KINASE REGULATORY CHAIN"/>
    <property type="match status" value="1"/>
</dbReference>
<evidence type="ECO:0000313" key="3">
    <source>
        <dbReference type="EMBL" id="KAL1521080.1"/>
    </source>
</evidence>
<evidence type="ECO:0000256" key="1">
    <source>
        <dbReference type="SAM" id="MobiDB-lite"/>
    </source>
</evidence>
<proteinExistence type="predicted"/>
<dbReference type="GO" id="GO:0004862">
    <property type="term" value="F:cAMP-dependent protein kinase inhibitor activity"/>
    <property type="evidence" value="ECO:0007669"/>
    <property type="project" value="TreeGrafter"/>
</dbReference>
<dbReference type="EMBL" id="JBGBPQ010000008">
    <property type="protein sequence ID" value="KAL1521080.1"/>
    <property type="molecule type" value="Genomic_DNA"/>
</dbReference>
<dbReference type="CDD" id="cd00038">
    <property type="entry name" value="CAP_ED"/>
    <property type="match status" value="1"/>
</dbReference>
<feature type="domain" description="Cyclic nucleotide-binding" evidence="2">
    <location>
        <begin position="754"/>
        <end position="858"/>
    </location>
</feature>
<dbReference type="Gene3D" id="3.40.970.10">
    <property type="entry name" value="Ribonuclease H1, N-terminal domain"/>
    <property type="match status" value="1"/>
</dbReference>
<dbReference type="PRINTS" id="PR00103">
    <property type="entry name" value="CAMPKINASE"/>
</dbReference>
<dbReference type="InterPro" id="IPR011992">
    <property type="entry name" value="EF-hand-dom_pair"/>
</dbReference>
<dbReference type="InterPro" id="IPR000595">
    <property type="entry name" value="cNMP-bd_dom"/>
</dbReference>
<dbReference type="GO" id="GO:0005829">
    <property type="term" value="C:cytosol"/>
    <property type="evidence" value="ECO:0007669"/>
    <property type="project" value="TreeGrafter"/>
</dbReference>
<protein>
    <recommendedName>
        <fullName evidence="2">Cyclic nucleotide-binding domain-containing protein</fullName>
    </recommendedName>
</protein>
<dbReference type="InterPro" id="IPR018490">
    <property type="entry name" value="cNMP-bd_dom_sf"/>
</dbReference>
<sequence length="998" mass="112697">MVLGAIALDYSRSEPSAPPARGLGLAASSSIARPSTAWGTKRRTVSGRFPWYGVRNVPSAGVYASWGEALAAFSGHSGEEHKGFESRDDALSWVAAGRRYKPQAADWMAARIHGAASINLSGTRSVPVLPQRPMSAMCERKQYMKVGCSEASCRPTSTEPRRPSTAVKAEASPAALEAAPPPSEEHVVVPTSFKNRRISAVSRAPLQSGKLMDEVTMADQLPKRVLQAVTAFDRRHAKHVARADHLLIHLSSHPTWKRACERFGTEFAEIRRNRFFVNEPYNPFDNPASKRNAGFVKRKKWNLKESIWINRPLVSNSNDFFETPDSLRRLLLYDWGAIKESHGLDRFISKSGEAGPDEVEQVREILWKHARTLYGTFDYFAALMSDNLDAAGEPDVYNMSFSAYMDFCRMAQLAHKKDMPSSELEILWVLVNAQDRNKKNVEEFTSQRYFNRQQFIEMIVRVAIMRYVRSGKMSRPADALEFTCHQHLVACMPAECFQNSNNFRSTYCYLPNVDSVLRRHKSTLRTLFLRYANVDENPRMVSIAEWLNFLEDIGLLGIEPKGIKQVTSLEAKLIFLWSRIRATTATTPAEKVRLRHLYWEDFLEALVRLSMVIALPTDNDLTNAATADAGEFLLELRAFSDDEYCKFVESRKGSWRLEPKQKIWRCLDHLAMLIVRTIERSTSKVKKHNSALNSGISDDQASQFVNRRRSGIGLHHEFEKKKDGEGAPRIAVNFIQMMELGRRQLLGSLRKVGIFAELDERHIVLLRDSMVEAPFARGEMVFEQGDEGDSFYVILDGEFEVLISQGDNGELVVGTMGAGAFFGERALLEDKPRAASIRCKVDGRTMAITRDQFELALGAPLKDLLPGLVKDTTHSKEKDSLLSFGQFAQVARILEKQRALTDGELRRYFDSFGLDSSGKLDLKKYLDHLRTKVEANDVDNAYVEIGFEDFVSLTPLCDRSYKGTKEELRKTFDRAKKKSSGCLNLEGFEEALKWIKSG</sequence>
<comment type="caution">
    <text evidence="3">The sequence shown here is derived from an EMBL/GenBank/DDBJ whole genome shotgun (WGS) entry which is preliminary data.</text>
</comment>
<dbReference type="SUPFAM" id="SSF47473">
    <property type="entry name" value="EF-hand"/>
    <property type="match status" value="1"/>
</dbReference>
<dbReference type="Proteomes" id="UP001515480">
    <property type="component" value="Unassembled WGS sequence"/>
</dbReference>
<name>A0AB34JJJ8_PRYPA</name>
<dbReference type="InterPro" id="IPR050503">
    <property type="entry name" value="cAMP-dep_PK_reg_su-like"/>
</dbReference>
<dbReference type="GO" id="GO:0034236">
    <property type="term" value="F:protein kinase A catalytic subunit binding"/>
    <property type="evidence" value="ECO:0007669"/>
    <property type="project" value="TreeGrafter"/>
</dbReference>